<dbReference type="AlphaFoldDB" id="Q0RSI2"/>
<dbReference type="Proteomes" id="UP000000657">
    <property type="component" value="Chromosome"/>
</dbReference>
<dbReference type="HOGENOM" id="CLU_1101607_0_0_11"/>
<dbReference type="InterPro" id="IPR013785">
    <property type="entry name" value="Aldolase_TIM"/>
</dbReference>
<evidence type="ECO:0008006" key="3">
    <source>
        <dbReference type="Google" id="ProtNLM"/>
    </source>
</evidence>
<dbReference type="Gene3D" id="3.20.20.70">
    <property type="entry name" value="Aldolase class I"/>
    <property type="match status" value="1"/>
</dbReference>
<sequence>MGQGGLTAMQLVLPALTFRTPDGAIDTAATVAYARRAAGTWAHRFILSGTTTGGHQASEADRAAVVDLWADTIGVDRLTACCWTPADITHATHAGVVPMVVLRDLANDAEALSLFAALPRPSYLFSHPEFSPTTLTPELAAAARAAGVLPAAAKVSKVPPSGIAALRTATGPDFTLWDGTARHISASLDAGADGIVTAPLSHLPDPFPATQADQLQAAIDAAQHHLDTQTGRDARTAALFVMATAGHPSIGT</sequence>
<protein>
    <recommendedName>
        <fullName evidence="3">Dihydrodipicolinate synthase</fullName>
    </recommendedName>
</protein>
<organism evidence="1 2">
    <name type="scientific">Frankia alni (strain DSM 45986 / CECT 9034 / ACN14a)</name>
    <dbReference type="NCBI Taxonomy" id="326424"/>
    <lineage>
        <taxon>Bacteria</taxon>
        <taxon>Bacillati</taxon>
        <taxon>Actinomycetota</taxon>
        <taxon>Actinomycetes</taxon>
        <taxon>Frankiales</taxon>
        <taxon>Frankiaceae</taxon>
        <taxon>Frankia</taxon>
    </lineage>
</organism>
<evidence type="ECO:0000313" key="2">
    <source>
        <dbReference type="Proteomes" id="UP000000657"/>
    </source>
</evidence>
<dbReference type="STRING" id="326424.FRAAL0811"/>
<dbReference type="EMBL" id="CT573213">
    <property type="protein sequence ID" value="CAJ59480.1"/>
    <property type="molecule type" value="Genomic_DNA"/>
</dbReference>
<evidence type="ECO:0000313" key="1">
    <source>
        <dbReference type="EMBL" id="CAJ59480.1"/>
    </source>
</evidence>
<accession>Q0RSI2</accession>
<dbReference type="KEGG" id="fal:FRAAL0811"/>
<proteinExistence type="predicted"/>
<gene>
    <name evidence="1" type="ordered locus">FRAAL0811</name>
</gene>
<name>Q0RSI2_FRAAA</name>
<reference evidence="1 2" key="1">
    <citation type="journal article" date="2007" name="Genome Res.">
        <title>Genome characteristics of facultatively symbiotic Frankia sp. strains reflect host range and host plant biogeography.</title>
        <authorList>
            <person name="Normand P."/>
            <person name="Lapierre P."/>
            <person name="Tisa L.S."/>
            <person name="Gogarten J.P."/>
            <person name="Alloisio N."/>
            <person name="Bagnarol E."/>
            <person name="Bassi C.A."/>
            <person name="Berry A.M."/>
            <person name="Bickhart D.M."/>
            <person name="Choisne N."/>
            <person name="Couloux A."/>
            <person name="Cournoyer B."/>
            <person name="Cruveiller S."/>
            <person name="Daubin V."/>
            <person name="Demange N."/>
            <person name="Francino M.P."/>
            <person name="Goltsman E."/>
            <person name="Huang Y."/>
            <person name="Kopp O.R."/>
            <person name="Labarre L."/>
            <person name="Lapidus A."/>
            <person name="Lavire C."/>
            <person name="Marechal J."/>
            <person name="Martinez M."/>
            <person name="Mastronunzio J.E."/>
            <person name="Mullin B.C."/>
            <person name="Niemann J."/>
            <person name="Pujic P."/>
            <person name="Rawnsley T."/>
            <person name="Rouy Z."/>
            <person name="Schenowitz C."/>
            <person name="Sellstedt A."/>
            <person name="Tavares F."/>
            <person name="Tomkins J.P."/>
            <person name="Vallenet D."/>
            <person name="Valverde C."/>
            <person name="Wall L.G."/>
            <person name="Wang Y."/>
            <person name="Medigue C."/>
            <person name="Benson D.R."/>
        </authorList>
    </citation>
    <scope>NUCLEOTIDE SEQUENCE [LARGE SCALE GENOMIC DNA]</scope>
    <source>
        <strain evidence="2">DSM 45986 / CECT 9034 / ACN14a</strain>
    </source>
</reference>
<keyword evidence="2" id="KW-1185">Reference proteome</keyword>
<dbReference type="SUPFAM" id="SSF51569">
    <property type="entry name" value="Aldolase"/>
    <property type="match status" value="1"/>
</dbReference>